<keyword evidence="9" id="KW-0732">Signal</keyword>
<dbReference type="Pfam" id="PF03548">
    <property type="entry name" value="LolA"/>
    <property type="match status" value="1"/>
</dbReference>
<dbReference type="AlphaFoldDB" id="A0A933MK40"/>
<comment type="subcellular location">
    <subcellularLocation>
        <location evidence="1">Periplasm</location>
    </subcellularLocation>
</comment>
<dbReference type="SUPFAM" id="SSF89392">
    <property type="entry name" value="Prokaryotic lipoproteins and lipoprotein localization factors"/>
    <property type="match status" value="1"/>
</dbReference>
<keyword evidence="8" id="KW-0143">Chaperone</keyword>
<dbReference type="CDD" id="cd16325">
    <property type="entry name" value="LolA"/>
    <property type="match status" value="1"/>
</dbReference>
<dbReference type="InterPro" id="IPR018323">
    <property type="entry name" value="OM_lipoprot_carrier_LolA_Pbac"/>
</dbReference>
<evidence type="ECO:0000256" key="3">
    <source>
        <dbReference type="ARBA" id="ARBA00011245"/>
    </source>
</evidence>
<keyword evidence="6" id="KW-0574">Periplasm</keyword>
<comment type="similarity">
    <text evidence="2">Belongs to the LolA family.</text>
</comment>
<evidence type="ECO:0000256" key="8">
    <source>
        <dbReference type="ARBA" id="ARBA00023186"/>
    </source>
</evidence>
<comment type="subunit">
    <text evidence="3">Monomer.</text>
</comment>
<keyword evidence="10" id="KW-0449">Lipoprotein</keyword>
<dbReference type="PANTHER" id="PTHR35869">
    <property type="entry name" value="OUTER-MEMBRANE LIPOPROTEIN CARRIER PROTEIN"/>
    <property type="match status" value="1"/>
</dbReference>
<evidence type="ECO:0000256" key="2">
    <source>
        <dbReference type="ARBA" id="ARBA00007615"/>
    </source>
</evidence>
<name>A0A933MK40_UNCT6</name>
<dbReference type="PANTHER" id="PTHR35869:SF1">
    <property type="entry name" value="OUTER-MEMBRANE LIPOPROTEIN CARRIER PROTEIN"/>
    <property type="match status" value="1"/>
</dbReference>
<reference evidence="10" key="1">
    <citation type="submission" date="2020-07" db="EMBL/GenBank/DDBJ databases">
        <title>Huge and variable diversity of episymbiotic CPR bacteria and DPANN archaea in groundwater ecosystems.</title>
        <authorList>
            <person name="He C.Y."/>
            <person name="Keren R."/>
            <person name="Whittaker M."/>
            <person name="Farag I.F."/>
            <person name="Doudna J."/>
            <person name="Cate J.H.D."/>
            <person name="Banfield J.F."/>
        </authorList>
    </citation>
    <scope>NUCLEOTIDE SEQUENCE</scope>
    <source>
        <strain evidence="10">NC_groundwater_1520_Pr4_B-0.1um_53_5</strain>
    </source>
</reference>
<keyword evidence="5" id="KW-0813">Transport</keyword>
<proteinExistence type="inferred from homology"/>
<evidence type="ECO:0000256" key="1">
    <source>
        <dbReference type="ARBA" id="ARBA00004418"/>
    </source>
</evidence>
<organism evidence="10 11">
    <name type="scientific">candidate division TA06 bacterium</name>
    <dbReference type="NCBI Taxonomy" id="2250710"/>
    <lineage>
        <taxon>Bacteria</taxon>
        <taxon>Bacteria division TA06</taxon>
    </lineage>
</organism>
<dbReference type="GO" id="GO:0042597">
    <property type="term" value="C:periplasmic space"/>
    <property type="evidence" value="ECO:0007669"/>
    <property type="project" value="UniProtKB-SubCell"/>
</dbReference>
<dbReference type="NCBIfam" id="TIGR00547">
    <property type="entry name" value="lolA"/>
    <property type="match status" value="1"/>
</dbReference>
<dbReference type="InterPro" id="IPR004564">
    <property type="entry name" value="OM_lipoprot_carrier_LolA-like"/>
</dbReference>
<dbReference type="Proteomes" id="UP000736328">
    <property type="component" value="Unassembled WGS sequence"/>
</dbReference>
<dbReference type="EMBL" id="JACQXR010000063">
    <property type="protein sequence ID" value="MBI4726618.1"/>
    <property type="molecule type" value="Genomic_DNA"/>
</dbReference>
<evidence type="ECO:0000313" key="10">
    <source>
        <dbReference type="EMBL" id="MBI4726618.1"/>
    </source>
</evidence>
<keyword evidence="7" id="KW-0653">Protein transport</keyword>
<comment type="caution">
    <text evidence="10">The sequence shown here is derived from an EMBL/GenBank/DDBJ whole genome shotgun (WGS) entry which is preliminary data.</text>
</comment>
<evidence type="ECO:0000256" key="4">
    <source>
        <dbReference type="ARBA" id="ARBA00014035"/>
    </source>
</evidence>
<accession>A0A933MK40</accession>
<gene>
    <name evidence="10" type="primary">lolA</name>
    <name evidence="10" type="ORF">HY768_05265</name>
</gene>
<feature type="signal peptide" evidence="9">
    <location>
        <begin position="1"/>
        <end position="21"/>
    </location>
</feature>
<evidence type="ECO:0000256" key="9">
    <source>
        <dbReference type="SAM" id="SignalP"/>
    </source>
</evidence>
<sequence length="209" mass="23306">MSKAIKLAIGLGLACSALAFAQNCDSLLEQVRAKYQKINDLKSRVVQTVCSAASGTCTRYEGGLELKRPNKLRMDISKPDKQQIICDGSAIWLHLINDKQVLKSDLKSSPQFLVWLNPLDKLLSGRAKDGCRNDGEYLFFMEPDELKDIIKAIKIVVDIKSLLITGMEAVDVNGNSAEYSFSKIKINPGLKDKRFEFIIPKNAEINENQ</sequence>
<evidence type="ECO:0000256" key="5">
    <source>
        <dbReference type="ARBA" id="ARBA00022448"/>
    </source>
</evidence>
<feature type="chain" id="PRO_5037367568" description="Outer-membrane lipoprotein carrier protein" evidence="9">
    <location>
        <begin position="22"/>
        <end position="209"/>
    </location>
</feature>
<evidence type="ECO:0000256" key="7">
    <source>
        <dbReference type="ARBA" id="ARBA00022927"/>
    </source>
</evidence>
<dbReference type="InterPro" id="IPR029046">
    <property type="entry name" value="LolA/LolB/LppX"/>
</dbReference>
<evidence type="ECO:0000256" key="6">
    <source>
        <dbReference type="ARBA" id="ARBA00022764"/>
    </source>
</evidence>
<dbReference type="GO" id="GO:0042953">
    <property type="term" value="P:lipoprotein transport"/>
    <property type="evidence" value="ECO:0007669"/>
    <property type="project" value="InterPro"/>
</dbReference>
<dbReference type="Gene3D" id="2.50.20.10">
    <property type="entry name" value="Lipoprotein localisation LolA/LolB/LppX"/>
    <property type="match status" value="1"/>
</dbReference>
<evidence type="ECO:0000313" key="11">
    <source>
        <dbReference type="Proteomes" id="UP000736328"/>
    </source>
</evidence>
<protein>
    <recommendedName>
        <fullName evidence="4">Outer-membrane lipoprotein carrier protein</fullName>
    </recommendedName>
</protein>